<accession>A0ABT8WXX2</accession>
<protein>
    <submittedName>
        <fullName evidence="1">Uncharacterized protein</fullName>
    </submittedName>
</protein>
<proteinExistence type="predicted"/>
<dbReference type="RefSeq" id="WP_303280987.1">
    <property type="nucleotide sequence ID" value="NZ_BAABCZ010000016.1"/>
</dbReference>
<name>A0ABT8WXX2_9FLAO</name>
<sequence>MNIVRGLNPAISEYTVLEQDFITKIAKKLRNNGFPLDQLTSVRLKNRILSKKDYYTYNEITFLINPGAYKQGELNSVIANIGIGWEDPSVIRTPDGGIEFEVGRKIKYTDLVMHLYRLQNSYSHHILLKDHDIILEKINNLLLTSKIEDIKYFSSKGISELTKNYLISITACHEKRHVYNMVIQKMDHELIDSKYFN</sequence>
<evidence type="ECO:0000313" key="2">
    <source>
        <dbReference type="Proteomes" id="UP001176891"/>
    </source>
</evidence>
<organism evidence="1 2">
    <name type="scientific">Flavivirga amylovorans</name>
    <dbReference type="NCBI Taxonomy" id="870486"/>
    <lineage>
        <taxon>Bacteria</taxon>
        <taxon>Pseudomonadati</taxon>
        <taxon>Bacteroidota</taxon>
        <taxon>Flavobacteriia</taxon>
        <taxon>Flavobacteriales</taxon>
        <taxon>Flavobacteriaceae</taxon>
        <taxon>Flavivirga</taxon>
    </lineage>
</organism>
<evidence type="ECO:0000313" key="1">
    <source>
        <dbReference type="EMBL" id="MDO5986472.1"/>
    </source>
</evidence>
<dbReference type="Proteomes" id="UP001176891">
    <property type="component" value="Unassembled WGS sequence"/>
</dbReference>
<dbReference type="EMBL" id="JAUOEM010000001">
    <property type="protein sequence ID" value="MDO5986472.1"/>
    <property type="molecule type" value="Genomic_DNA"/>
</dbReference>
<comment type="caution">
    <text evidence="1">The sequence shown here is derived from an EMBL/GenBank/DDBJ whole genome shotgun (WGS) entry which is preliminary data.</text>
</comment>
<reference evidence="1" key="1">
    <citation type="submission" date="2023-07" db="EMBL/GenBank/DDBJ databases">
        <title>Two novel species in the genus Flavivirga.</title>
        <authorList>
            <person name="Kwon K."/>
        </authorList>
    </citation>
    <scope>NUCLEOTIDE SEQUENCE</scope>
    <source>
        <strain evidence="1">KACC 14157</strain>
    </source>
</reference>
<keyword evidence="2" id="KW-1185">Reference proteome</keyword>
<gene>
    <name evidence="1" type="ORF">Q4Q39_03545</name>
</gene>